<dbReference type="EMBL" id="CP043046">
    <property type="protein sequence ID" value="QEI05691.1"/>
    <property type="molecule type" value="Genomic_DNA"/>
</dbReference>
<feature type="domain" description="HTH merR-type" evidence="5">
    <location>
        <begin position="16"/>
        <end position="80"/>
    </location>
</feature>
<keyword evidence="1" id="KW-0678">Repressor</keyword>
<dbReference type="KEGG" id="pacr:FXN63_07425"/>
<dbReference type="SMART" id="SM00422">
    <property type="entry name" value="HTH_MERR"/>
    <property type="match status" value="1"/>
</dbReference>
<evidence type="ECO:0000259" key="5">
    <source>
        <dbReference type="PROSITE" id="PS50937"/>
    </source>
</evidence>
<dbReference type="AlphaFoldDB" id="A0A5C0AYQ5"/>
<sequence length="345" mass="36287">MQDLPAPAHPQCLSASEAARSLGVSIKALRLYESHGLLTPGRTVAGYRAYGVEDMARAADVAALRALGLSLAQVAKALTGDRDTLGLALATQESALNDQMHDLVRKLDKLRQLQADLAAGAMPADALPQLLHPASAISVAFDLPWPWGGERFELRHIRPLTYLVGSLGSGKTRLAECLAAALPGGGFLGLDRVGQGGATAADLLKADPVLAMRVDRACTWLVDEGANQSDALTSLMVAVESDGRGALVVDMVEQGLDQATQEALIIYLRMRAKDGGRRLFLMTRSSSILDLSAVGPDEAIILCPPNHSPPSRVAPYPGSPGYEAVASCLASPDVRARVAHRPVVA</sequence>
<evidence type="ECO:0000256" key="3">
    <source>
        <dbReference type="ARBA" id="ARBA00023125"/>
    </source>
</evidence>
<name>A0A5C0AYQ5_9BURK</name>
<dbReference type="InterPro" id="IPR009061">
    <property type="entry name" value="DNA-bd_dom_put_sf"/>
</dbReference>
<dbReference type="RefSeq" id="WP_148814074.1">
    <property type="nucleotide sequence ID" value="NZ_CP043046.1"/>
</dbReference>
<evidence type="ECO:0000256" key="2">
    <source>
        <dbReference type="ARBA" id="ARBA00023015"/>
    </source>
</evidence>
<reference evidence="6 7" key="1">
    <citation type="submission" date="2019-08" db="EMBL/GenBank/DDBJ databases">
        <title>Amphibian skin-associated Pigmentiphaga: genome sequence and occurrence across geography and hosts.</title>
        <authorList>
            <person name="Bletz M.C."/>
            <person name="Bunk B."/>
            <person name="Sproeer C."/>
            <person name="Biwer P."/>
            <person name="Reiter S."/>
            <person name="Rabemananjara F.C.E."/>
            <person name="Schulz S."/>
            <person name="Overmann J."/>
            <person name="Vences M."/>
        </authorList>
    </citation>
    <scope>NUCLEOTIDE SEQUENCE [LARGE SCALE GENOMIC DNA]</scope>
    <source>
        <strain evidence="6 7">Mada1488</strain>
    </source>
</reference>
<evidence type="ECO:0000256" key="1">
    <source>
        <dbReference type="ARBA" id="ARBA00022491"/>
    </source>
</evidence>
<dbReference type="PROSITE" id="PS50937">
    <property type="entry name" value="HTH_MERR_2"/>
    <property type="match status" value="1"/>
</dbReference>
<dbReference type="OrthoDB" id="9802039at2"/>
<dbReference type="PANTHER" id="PTHR30204:SF69">
    <property type="entry name" value="MERR-FAMILY TRANSCRIPTIONAL REGULATOR"/>
    <property type="match status" value="1"/>
</dbReference>
<dbReference type="GO" id="GO:0003700">
    <property type="term" value="F:DNA-binding transcription factor activity"/>
    <property type="evidence" value="ECO:0007669"/>
    <property type="project" value="InterPro"/>
</dbReference>
<organism evidence="6 7">
    <name type="scientific">Pigmentiphaga aceris</name>
    <dbReference type="NCBI Taxonomy" id="1940612"/>
    <lineage>
        <taxon>Bacteria</taxon>
        <taxon>Pseudomonadati</taxon>
        <taxon>Pseudomonadota</taxon>
        <taxon>Betaproteobacteria</taxon>
        <taxon>Burkholderiales</taxon>
        <taxon>Alcaligenaceae</taxon>
        <taxon>Pigmentiphaga</taxon>
    </lineage>
</organism>
<protein>
    <submittedName>
        <fullName evidence="6">MerR family transcriptional regulator</fullName>
    </submittedName>
</protein>
<dbReference type="InterPro" id="IPR047057">
    <property type="entry name" value="MerR_fam"/>
</dbReference>
<dbReference type="CDD" id="cd00592">
    <property type="entry name" value="HTH_MerR-like"/>
    <property type="match status" value="1"/>
</dbReference>
<dbReference type="PANTHER" id="PTHR30204">
    <property type="entry name" value="REDOX-CYCLING DRUG-SENSING TRANSCRIPTIONAL ACTIVATOR SOXR"/>
    <property type="match status" value="1"/>
</dbReference>
<dbReference type="InterPro" id="IPR000551">
    <property type="entry name" value="MerR-type_HTH_dom"/>
</dbReference>
<proteinExistence type="predicted"/>
<dbReference type="Proteomes" id="UP000325161">
    <property type="component" value="Chromosome"/>
</dbReference>
<keyword evidence="2" id="KW-0805">Transcription regulation</keyword>
<evidence type="ECO:0000313" key="7">
    <source>
        <dbReference type="Proteomes" id="UP000325161"/>
    </source>
</evidence>
<dbReference type="Gene3D" id="1.10.1660.10">
    <property type="match status" value="1"/>
</dbReference>
<keyword evidence="3" id="KW-0238">DNA-binding</keyword>
<dbReference type="PRINTS" id="PR00040">
    <property type="entry name" value="HTHMERR"/>
</dbReference>
<dbReference type="SUPFAM" id="SSF46955">
    <property type="entry name" value="Putative DNA-binding domain"/>
    <property type="match status" value="1"/>
</dbReference>
<accession>A0A5C0AYQ5</accession>
<dbReference type="SUPFAM" id="SSF52540">
    <property type="entry name" value="P-loop containing nucleoside triphosphate hydrolases"/>
    <property type="match status" value="1"/>
</dbReference>
<dbReference type="Pfam" id="PF13411">
    <property type="entry name" value="MerR_1"/>
    <property type="match status" value="1"/>
</dbReference>
<keyword evidence="4" id="KW-0804">Transcription</keyword>
<dbReference type="PROSITE" id="PS00552">
    <property type="entry name" value="HTH_MERR_1"/>
    <property type="match status" value="1"/>
</dbReference>
<evidence type="ECO:0000256" key="4">
    <source>
        <dbReference type="ARBA" id="ARBA00023163"/>
    </source>
</evidence>
<keyword evidence="7" id="KW-1185">Reference proteome</keyword>
<dbReference type="InterPro" id="IPR027417">
    <property type="entry name" value="P-loop_NTPase"/>
</dbReference>
<gene>
    <name evidence="6" type="ORF">FXN63_07425</name>
</gene>
<evidence type="ECO:0000313" key="6">
    <source>
        <dbReference type="EMBL" id="QEI05691.1"/>
    </source>
</evidence>
<dbReference type="GO" id="GO:0003677">
    <property type="term" value="F:DNA binding"/>
    <property type="evidence" value="ECO:0007669"/>
    <property type="project" value="UniProtKB-KW"/>
</dbReference>